<evidence type="ECO:0008006" key="3">
    <source>
        <dbReference type="Google" id="ProtNLM"/>
    </source>
</evidence>
<accession>A0ABS6X9B7</accession>
<reference evidence="1 2" key="1">
    <citation type="submission" date="2021-07" db="EMBL/GenBank/DDBJ databases">
        <authorList>
            <person name="Kim M.K."/>
        </authorList>
    </citation>
    <scope>NUCLEOTIDE SEQUENCE [LARGE SCALE GENOMIC DNA]</scope>
    <source>
        <strain evidence="1 2">HLY7-15</strain>
    </source>
</reference>
<comment type="caution">
    <text evidence="1">The sequence shown here is derived from an EMBL/GenBank/DDBJ whole genome shotgun (WGS) entry which is preliminary data.</text>
</comment>
<dbReference type="Proteomes" id="UP000774935">
    <property type="component" value="Unassembled WGS sequence"/>
</dbReference>
<keyword evidence="2" id="KW-1185">Reference proteome</keyword>
<evidence type="ECO:0000313" key="2">
    <source>
        <dbReference type="Proteomes" id="UP000774935"/>
    </source>
</evidence>
<sequence>MDKSISFLLGAGFSAPKGYPVGNSLSNLLLNCRDDFFGFSTDGRLCISRDGKKPDFGFKTSYDFEFDFCCDLIQYFNELKGYFDYEEFYDFFNQEAKVNTGVKELFNTKSYGDQKDFDQMIFSLKNIYTQLVSHYLVDGDGESWYDNEGHMGGSWWPGYTGILNYFKTLQKEYLINIHTLNHDLLFERLTISDWFKDDLTDGFEELGSPYYGDILINNRNYRCRLQHYTGKYASNIRLYKLHGSKNYGVYYRPQGSSLIPETYLKTRWGIGFTELLKEVNDGNGNLKYENCWVNYHADFLTGTTSKIERYQEPLLYKTLFEHMKNNLEEAERLVIIGYGGRDSEVNRMLLSHFDFRKKPSYIIDPYPGKNIKELKDQLGARLITKHLEDVSLDDFL</sequence>
<proteinExistence type="predicted"/>
<dbReference type="RefSeq" id="WP_199108283.1">
    <property type="nucleotide sequence ID" value="NZ_JAHWXQ010000001.1"/>
</dbReference>
<protein>
    <recommendedName>
        <fullName evidence="3">SIR2-like domain-containing protein</fullName>
    </recommendedName>
</protein>
<gene>
    <name evidence="1" type="ORF">KYK27_01405</name>
</gene>
<dbReference type="EMBL" id="JAHWXQ010000001">
    <property type="protein sequence ID" value="MBW3363681.1"/>
    <property type="molecule type" value="Genomic_DNA"/>
</dbReference>
<organism evidence="1 2">
    <name type="scientific">Pontibacter populi</name>
    <dbReference type="NCBI Taxonomy" id="890055"/>
    <lineage>
        <taxon>Bacteria</taxon>
        <taxon>Pseudomonadati</taxon>
        <taxon>Bacteroidota</taxon>
        <taxon>Cytophagia</taxon>
        <taxon>Cytophagales</taxon>
        <taxon>Hymenobacteraceae</taxon>
        <taxon>Pontibacter</taxon>
    </lineage>
</organism>
<evidence type="ECO:0000313" key="1">
    <source>
        <dbReference type="EMBL" id="MBW3363681.1"/>
    </source>
</evidence>
<name>A0ABS6X9B7_9BACT</name>